<evidence type="ECO:0000256" key="16">
    <source>
        <dbReference type="PIRNR" id="PIRNR037871"/>
    </source>
</evidence>
<dbReference type="Gene3D" id="3.10.450.240">
    <property type="match status" value="1"/>
</dbReference>
<evidence type="ECO:0000256" key="14">
    <source>
        <dbReference type="ARBA" id="ARBA00063163"/>
    </source>
</evidence>
<dbReference type="Pfam" id="PF04280">
    <property type="entry name" value="Tim44"/>
    <property type="match status" value="1"/>
</dbReference>
<evidence type="ECO:0000256" key="12">
    <source>
        <dbReference type="ARBA" id="ARBA00023136"/>
    </source>
</evidence>
<evidence type="ECO:0000256" key="4">
    <source>
        <dbReference type="ARBA" id="ARBA00022553"/>
    </source>
</evidence>
<dbReference type="OrthoDB" id="10265990at2759"/>
<keyword evidence="17" id="KW-0175">Coiled coil</keyword>
<name>A0A8J9ZJW8_BRALA</name>
<evidence type="ECO:0000256" key="17">
    <source>
        <dbReference type="SAM" id="Coils"/>
    </source>
</evidence>
<keyword evidence="4" id="KW-0597">Phosphoprotein</keyword>
<evidence type="ECO:0000256" key="15">
    <source>
        <dbReference type="ARBA" id="ARBA00074309"/>
    </source>
</evidence>
<evidence type="ECO:0000256" key="3">
    <source>
        <dbReference type="ARBA" id="ARBA00022448"/>
    </source>
</evidence>
<evidence type="ECO:0000256" key="13">
    <source>
        <dbReference type="ARBA" id="ARBA00057148"/>
    </source>
</evidence>
<evidence type="ECO:0000256" key="7">
    <source>
        <dbReference type="ARBA" id="ARBA00022840"/>
    </source>
</evidence>
<protein>
    <recommendedName>
        <fullName evidence="15 16">Mitochondrial import inner membrane translocase subunit TIM44</fullName>
    </recommendedName>
</protein>
<evidence type="ECO:0000256" key="11">
    <source>
        <dbReference type="ARBA" id="ARBA00023128"/>
    </source>
</evidence>
<dbReference type="GO" id="GO:0005524">
    <property type="term" value="F:ATP binding"/>
    <property type="evidence" value="ECO:0007669"/>
    <property type="project" value="UniProtKB-KW"/>
</dbReference>
<dbReference type="AlphaFoldDB" id="A0A8J9ZJW8"/>
<comment type="function">
    <text evidence="13">Essential component of the PAM complex, a complex required for the translocation of transit peptide-containing proteins from the inner membrane into the mitochondrial matrix in an ATP-dependent manner. Recruits mitochondrial HSP70 to drive protein translocation into the matrix using ATP as an energy source.</text>
</comment>
<keyword evidence="9" id="KW-0809">Transit peptide</keyword>
<dbReference type="InterPro" id="IPR039544">
    <property type="entry name" value="Tim44-like"/>
</dbReference>
<evidence type="ECO:0000313" key="19">
    <source>
        <dbReference type="EMBL" id="CAH1254773.1"/>
    </source>
</evidence>
<dbReference type="GO" id="GO:0051087">
    <property type="term" value="F:protein-folding chaperone binding"/>
    <property type="evidence" value="ECO:0007669"/>
    <property type="project" value="InterPro"/>
</dbReference>
<evidence type="ECO:0000259" key="18">
    <source>
        <dbReference type="SMART" id="SM00978"/>
    </source>
</evidence>
<comment type="subcellular location">
    <subcellularLocation>
        <location evidence="1">Mitochondrion inner membrane</location>
        <topology evidence="1">Peripheral membrane protein</topology>
        <orientation evidence="1">Matrix side</orientation>
    </subcellularLocation>
</comment>
<keyword evidence="8 16" id="KW-0653">Protein transport</keyword>
<keyword evidence="10 16" id="KW-0811">Translocation</keyword>
<evidence type="ECO:0000256" key="10">
    <source>
        <dbReference type="ARBA" id="ARBA00023010"/>
    </source>
</evidence>
<dbReference type="SMART" id="SM00978">
    <property type="entry name" value="Tim44"/>
    <property type="match status" value="1"/>
</dbReference>
<evidence type="ECO:0000256" key="8">
    <source>
        <dbReference type="ARBA" id="ARBA00022927"/>
    </source>
</evidence>
<keyword evidence="7" id="KW-0067">ATP-binding</keyword>
<keyword evidence="11 16" id="KW-0496">Mitochondrion</keyword>
<evidence type="ECO:0000256" key="5">
    <source>
        <dbReference type="ARBA" id="ARBA00022741"/>
    </source>
</evidence>
<comment type="subunit">
    <text evidence="14">Probable component of the PAM complex at least composed of a mitochondrial HSP70 protein, GRPEL1 or GRPEL2, TIMM44, TIMM16/PAM16 and TIMM14/DNAJC19. The complex interacts with the TIMM23 component of the TIM23 complex. Interacts with SLC25A4/ANT1 and SLC25A5/ANT2; leading to inhibit the presequence translocase TIMM23, thereby promoting stabilization of PINK1.</text>
</comment>
<keyword evidence="12 16" id="KW-0472">Membrane</keyword>
<dbReference type="FunFam" id="3.10.450.240:FF:000001">
    <property type="entry name" value="Mitochondrial import inner membrane translocase subunit TIM44"/>
    <property type="match status" value="1"/>
</dbReference>
<dbReference type="GO" id="GO:0005743">
    <property type="term" value="C:mitochondrial inner membrane"/>
    <property type="evidence" value="ECO:0007669"/>
    <property type="project" value="UniProtKB-SubCell"/>
</dbReference>
<evidence type="ECO:0000256" key="1">
    <source>
        <dbReference type="ARBA" id="ARBA00004443"/>
    </source>
</evidence>
<evidence type="ECO:0000313" key="20">
    <source>
        <dbReference type="Proteomes" id="UP000838412"/>
    </source>
</evidence>
<dbReference type="PIRSF" id="PIRSF037871">
    <property type="entry name" value="TIM44"/>
    <property type="match status" value="1"/>
</dbReference>
<reference evidence="19" key="1">
    <citation type="submission" date="2022-01" db="EMBL/GenBank/DDBJ databases">
        <authorList>
            <person name="Braso-Vives M."/>
        </authorList>
    </citation>
    <scope>NUCLEOTIDE SEQUENCE</scope>
</reference>
<dbReference type="Proteomes" id="UP000838412">
    <property type="component" value="Chromosome 2"/>
</dbReference>
<dbReference type="GO" id="GO:0030150">
    <property type="term" value="P:protein import into mitochondrial matrix"/>
    <property type="evidence" value="ECO:0007669"/>
    <property type="project" value="InterPro"/>
</dbReference>
<dbReference type="InterPro" id="IPR032710">
    <property type="entry name" value="NTF2-like_dom_sf"/>
</dbReference>
<keyword evidence="5" id="KW-0547">Nucleotide-binding</keyword>
<dbReference type="InterPro" id="IPR017303">
    <property type="entry name" value="Tim44"/>
</dbReference>
<comment type="similarity">
    <text evidence="2 16">Belongs to the Tim44 family.</text>
</comment>
<feature type="domain" description="Tim44-like" evidence="18">
    <location>
        <begin position="297"/>
        <end position="446"/>
    </location>
</feature>
<keyword evidence="20" id="KW-1185">Reference proteome</keyword>
<proteinExistence type="inferred from homology"/>
<keyword evidence="6 16" id="KW-0999">Mitochondrion inner membrane</keyword>
<keyword evidence="3 16" id="KW-0813">Transport</keyword>
<evidence type="ECO:0000256" key="6">
    <source>
        <dbReference type="ARBA" id="ARBA00022792"/>
    </source>
</evidence>
<dbReference type="EMBL" id="OV696687">
    <property type="protein sequence ID" value="CAH1254773.1"/>
    <property type="molecule type" value="Genomic_DNA"/>
</dbReference>
<feature type="coiled-coil region" evidence="17">
    <location>
        <begin position="62"/>
        <end position="115"/>
    </location>
</feature>
<evidence type="ECO:0000256" key="9">
    <source>
        <dbReference type="ARBA" id="ARBA00022946"/>
    </source>
</evidence>
<dbReference type="PANTHER" id="PTHR10721:SF1">
    <property type="entry name" value="MITOCHONDRIAL IMPORT INNER MEMBRANE TRANSLOCASE SUBUNIT TIM44"/>
    <property type="match status" value="1"/>
</dbReference>
<dbReference type="SUPFAM" id="SSF54427">
    <property type="entry name" value="NTF2-like"/>
    <property type="match status" value="1"/>
</dbReference>
<dbReference type="PANTHER" id="PTHR10721">
    <property type="entry name" value="MITOCHONDRIAL IMPORT INNER MEMBRANE TRANSLOCASE SUBUNIT TIM44"/>
    <property type="match status" value="1"/>
</dbReference>
<sequence length="453" mass="51875">MAAHMCKYPEMLRPISRVVLVGRGVRLSHNNAAVLAAASGRRDFHLCQARHNQRKTFLGQFIDNLRQEMTKNKEMKENLKKFREEAQKLEQSDALKEARRKYEKIEAETAKSSQVLQKGVGQIKDKLYEGIEEIKKTDIGKKTQELGEEVTKRTREAAESVSKQTENISKTAAYKTISKVGESVKEVKEEFDESLASRAKVYRPPKQLRKRKEFHIEDFMEEKPIEANEEATGVVMHKESKFYQQWRDFRDNSPIVNRVFDLKMKYDESDNVVVRASRLITDKVGDLVGGIFSKTEMSEVLTEIIKVDQTFTKEAFLKQCETDIIPNILEAMIRGDLDILKDWCFEAPYNVLATPFKQGKALGCHFDSKILDIDNLDLATGKVMEQGPVLVISFTAQQIMVVRNAKGEVTEGDPNKVLKVIYVWALCRDQEEFDPRASWKLMDLSASHSTQLL</sequence>
<accession>A0A8J9ZJW8</accession>
<dbReference type="InterPro" id="IPR007379">
    <property type="entry name" value="Tim44-like_dom"/>
</dbReference>
<gene>
    <name evidence="19" type="primary">TIMM44</name>
    <name evidence="19" type="ORF">BLAG_LOCUS14053</name>
</gene>
<organism evidence="19 20">
    <name type="scientific">Branchiostoma lanceolatum</name>
    <name type="common">Common lancelet</name>
    <name type="synonym">Amphioxus lanceolatum</name>
    <dbReference type="NCBI Taxonomy" id="7740"/>
    <lineage>
        <taxon>Eukaryota</taxon>
        <taxon>Metazoa</taxon>
        <taxon>Chordata</taxon>
        <taxon>Cephalochordata</taxon>
        <taxon>Leptocardii</taxon>
        <taxon>Amphioxiformes</taxon>
        <taxon>Branchiostomatidae</taxon>
        <taxon>Branchiostoma</taxon>
    </lineage>
</organism>
<evidence type="ECO:0000256" key="2">
    <source>
        <dbReference type="ARBA" id="ARBA00009597"/>
    </source>
</evidence>